<evidence type="ECO:0000313" key="4">
    <source>
        <dbReference type="Proteomes" id="UP000293638"/>
    </source>
</evidence>
<reference evidence="3 4" key="1">
    <citation type="submission" date="2019-02" db="EMBL/GenBank/DDBJ databases">
        <title>Genomic Encyclopedia of Type Strains, Phase IV (KMG-IV): sequencing the most valuable type-strain genomes for metagenomic binning, comparative biology and taxonomic classification.</title>
        <authorList>
            <person name="Goeker M."/>
        </authorList>
    </citation>
    <scope>NUCLEOTIDE SEQUENCE [LARGE SCALE GENOMIC DNA]</scope>
    <source>
        <strain evidence="3 4">DSM 45622</strain>
    </source>
</reference>
<dbReference type="AlphaFoldDB" id="A0A4Q7NST7"/>
<dbReference type="EMBL" id="SGXD01000002">
    <property type="protein sequence ID" value="RZS90044.1"/>
    <property type="molecule type" value="Genomic_DNA"/>
</dbReference>
<evidence type="ECO:0008006" key="5">
    <source>
        <dbReference type="Google" id="ProtNLM"/>
    </source>
</evidence>
<feature type="chain" id="PRO_5038589749" description="Reprolysin-like metallo-peptidase family M12B" evidence="2">
    <location>
        <begin position="24"/>
        <end position="622"/>
    </location>
</feature>
<feature type="region of interest" description="Disordered" evidence="1">
    <location>
        <begin position="410"/>
        <end position="453"/>
    </location>
</feature>
<keyword evidence="4" id="KW-1185">Reference proteome</keyword>
<evidence type="ECO:0000313" key="3">
    <source>
        <dbReference type="EMBL" id="RZS90044.1"/>
    </source>
</evidence>
<protein>
    <recommendedName>
        <fullName evidence="5">Reprolysin-like metallo-peptidase family M12B</fullName>
    </recommendedName>
</protein>
<keyword evidence="2" id="KW-0732">Signal</keyword>
<dbReference type="OrthoDB" id="9802600at2"/>
<gene>
    <name evidence="3" type="ORF">EV189_1827</name>
</gene>
<sequence length="622" mass="61983">MSSIARRAAAAAATGLTGAVALAVTLTGVPSALGATTGTASLGALRASTEVAVAAHGVNKEGYEGDEAPAGVDVHQEVSTAQLVEAADSVQDPAATGTSGTRTGIGCSGDGTSGNRVQAVYVGVAGQNDRYDAVVGALRAYTAGVDGVYLASAMEHGGRRQIRWVHDSSCQVVVDHVVLNPSDVASFGAERSALVAKGYDRGDRKYLLYTDAAVLCGVANVFTDTSPLQSNANNGGYAQYARVDAPCWAPQDHSVEAHELTHTLGAVLSFAPHATANGHCTDESDVMCYVDGSGVVMTQSCPTTHEKLLDCGGDDYFNTNPAPGSALATNWNAANSSFLFDPPAPTATLSYDGSAAVLAPSVPSGQGWRVDWTAPGCTPATATTTSPGGARLAVSCPSGGTVTATLTQQDGRTAQASTAASASGTPAPASSAAPTPTPGATANPGPSVAPTAPATTPVATLALGLTTVTPKTVAGTRVVLTGTATTGTAPAAGTRVALQRKQGTGWTTLGWARTSAQGTVSLTVAPVATTAYRLAAGTTTSAALTVTVTPKVQVSASGLTVKGAVRPAAKGTRVALVQHGRAVATTRTDAAGRFVLTAPRSGSGYAVTVAAQPIAQLALSAR</sequence>
<name>A0A4Q7NST7_9ACTN</name>
<dbReference type="Proteomes" id="UP000293638">
    <property type="component" value="Unassembled WGS sequence"/>
</dbReference>
<accession>A0A4Q7NST7</accession>
<comment type="caution">
    <text evidence="3">The sequence shown here is derived from an EMBL/GenBank/DDBJ whole genome shotgun (WGS) entry which is preliminary data.</text>
</comment>
<feature type="compositionally biased region" description="Low complexity" evidence="1">
    <location>
        <begin position="413"/>
        <end position="453"/>
    </location>
</feature>
<proteinExistence type="predicted"/>
<dbReference type="RefSeq" id="WP_130492561.1">
    <property type="nucleotide sequence ID" value="NZ_SGXD01000002.1"/>
</dbReference>
<organism evidence="3 4">
    <name type="scientific">Motilibacter rhizosphaerae</name>
    <dbReference type="NCBI Taxonomy" id="598652"/>
    <lineage>
        <taxon>Bacteria</taxon>
        <taxon>Bacillati</taxon>
        <taxon>Actinomycetota</taxon>
        <taxon>Actinomycetes</taxon>
        <taxon>Motilibacterales</taxon>
        <taxon>Motilibacteraceae</taxon>
        <taxon>Motilibacter</taxon>
    </lineage>
</organism>
<feature type="signal peptide" evidence="2">
    <location>
        <begin position="1"/>
        <end position="23"/>
    </location>
</feature>
<evidence type="ECO:0000256" key="1">
    <source>
        <dbReference type="SAM" id="MobiDB-lite"/>
    </source>
</evidence>
<feature type="region of interest" description="Disordered" evidence="1">
    <location>
        <begin position="89"/>
        <end position="109"/>
    </location>
</feature>
<evidence type="ECO:0000256" key="2">
    <source>
        <dbReference type="SAM" id="SignalP"/>
    </source>
</evidence>